<dbReference type="EMBL" id="OE839240">
    <property type="protein sequence ID" value="CAD7586353.1"/>
    <property type="molecule type" value="Genomic_DNA"/>
</dbReference>
<dbReference type="PANTHER" id="PTHR21055">
    <property type="entry name" value="PROTEIN PHOSPHATASE 1 REGULATORY SUBUNIT 36"/>
    <property type="match status" value="1"/>
</dbReference>
<proteinExistence type="predicted"/>
<name>A0A7R9JNU8_TIMGE</name>
<feature type="region of interest" description="Disordered" evidence="1">
    <location>
        <begin position="1"/>
        <end position="26"/>
    </location>
</feature>
<sequence>MTAQQHNLKINHNGGPKPKHPMKQSSGVDVHTKLLGGSKSSLDIKFRDSVDVLEQIQFRRHLQRRMRSEEEEVIMLQDIKDVVLFQVLSPLPARFIDFFHTNTVDRFLRALIVYVQYFLQVYDEILLRHRENLHKLHHPNILKIENKMQETLSELRGMVGREYTSILLGCDEMKKFHHMANSMNTSQGEQDVRLFELLYRMCTRIVWIALQRRYLNLIELELNRLFRTDEFNVVKHQKGQRKSFVALDRQDFGLERLYLEEVYPNFHGGRVENHFGKTTLSTSNRDSNLNLPVIGSLVYCESSTLDHAATKAGCRSDSGLLTKQRLEFDSKPEIARFTHEDQILSGVAMKEHRRLLLQSPAIAELIRGSQDYRLLGTGYVHLDTNYV</sequence>
<reference evidence="2" key="1">
    <citation type="submission" date="2020-11" db="EMBL/GenBank/DDBJ databases">
        <authorList>
            <person name="Tran Van P."/>
        </authorList>
    </citation>
    <scope>NUCLEOTIDE SEQUENCE</scope>
</reference>
<dbReference type="PANTHER" id="PTHR21055:SF3">
    <property type="entry name" value="PROTEIN PHOSPHATASE 1 REGULATORY SUBUNIT 36"/>
    <property type="match status" value="1"/>
</dbReference>
<protein>
    <recommendedName>
        <fullName evidence="3">Protein phosphatase 1 regulatory subunit 36</fullName>
    </recommendedName>
</protein>
<evidence type="ECO:0008006" key="3">
    <source>
        <dbReference type="Google" id="ProtNLM"/>
    </source>
</evidence>
<dbReference type="InterPro" id="IPR026142">
    <property type="entry name" value="Pro_pase_1_reg_su_36"/>
</dbReference>
<dbReference type="AlphaFoldDB" id="A0A7R9JNU8"/>
<organism evidence="2">
    <name type="scientific">Timema genevievae</name>
    <name type="common">Walking stick</name>
    <dbReference type="NCBI Taxonomy" id="629358"/>
    <lineage>
        <taxon>Eukaryota</taxon>
        <taxon>Metazoa</taxon>
        <taxon>Ecdysozoa</taxon>
        <taxon>Arthropoda</taxon>
        <taxon>Hexapoda</taxon>
        <taxon>Insecta</taxon>
        <taxon>Pterygota</taxon>
        <taxon>Neoptera</taxon>
        <taxon>Polyneoptera</taxon>
        <taxon>Phasmatodea</taxon>
        <taxon>Timematodea</taxon>
        <taxon>Timematoidea</taxon>
        <taxon>Timematidae</taxon>
        <taxon>Timema</taxon>
    </lineage>
</organism>
<accession>A0A7R9JNU8</accession>
<feature type="compositionally biased region" description="Polar residues" evidence="1">
    <location>
        <begin position="1"/>
        <end position="10"/>
    </location>
</feature>
<dbReference type="GO" id="GO:0019902">
    <property type="term" value="F:phosphatase binding"/>
    <property type="evidence" value="ECO:0007669"/>
    <property type="project" value="InterPro"/>
</dbReference>
<evidence type="ECO:0000256" key="1">
    <source>
        <dbReference type="SAM" id="MobiDB-lite"/>
    </source>
</evidence>
<dbReference type="Pfam" id="PF14895">
    <property type="entry name" value="PPPI_inhib"/>
    <property type="match status" value="1"/>
</dbReference>
<evidence type="ECO:0000313" key="2">
    <source>
        <dbReference type="EMBL" id="CAD7586353.1"/>
    </source>
</evidence>
<gene>
    <name evidence="2" type="ORF">TGEB3V08_LOCUS729</name>
</gene>